<accession>A0ABW5DFR5</accession>
<comment type="caution">
    <text evidence="2">The sequence shown here is derived from an EMBL/GenBank/DDBJ whole genome shotgun (WGS) entry which is preliminary data.</text>
</comment>
<dbReference type="RefSeq" id="WP_378188495.1">
    <property type="nucleotide sequence ID" value="NZ_JBHUIR010000031.1"/>
</dbReference>
<evidence type="ECO:0000313" key="3">
    <source>
        <dbReference type="Proteomes" id="UP001597373"/>
    </source>
</evidence>
<dbReference type="Pfam" id="PF02515">
    <property type="entry name" value="CoA_transf_3"/>
    <property type="match status" value="1"/>
</dbReference>
<dbReference type="Gene3D" id="3.30.1540.10">
    <property type="entry name" value="formyl-coa transferase, domain 3"/>
    <property type="match status" value="1"/>
</dbReference>
<keyword evidence="3" id="KW-1185">Reference proteome</keyword>
<dbReference type="GO" id="GO:0016740">
    <property type="term" value="F:transferase activity"/>
    <property type="evidence" value="ECO:0007669"/>
    <property type="project" value="UniProtKB-KW"/>
</dbReference>
<dbReference type="InterPro" id="IPR023606">
    <property type="entry name" value="CoA-Trfase_III_dom_1_sf"/>
</dbReference>
<organism evidence="2 3">
    <name type="scientific">Chelativorans composti</name>
    <dbReference type="NCBI Taxonomy" id="768533"/>
    <lineage>
        <taxon>Bacteria</taxon>
        <taxon>Pseudomonadati</taxon>
        <taxon>Pseudomonadota</taxon>
        <taxon>Alphaproteobacteria</taxon>
        <taxon>Hyphomicrobiales</taxon>
        <taxon>Phyllobacteriaceae</taxon>
        <taxon>Chelativorans</taxon>
    </lineage>
</organism>
<dbReference type="EMBL" id="JBHUIR010000031">
    <property type="protein sequence ID" value="MFD2259948.1"/>
    <property type="molecule type" value="Genomic_DNA"/>
</dbReference>
<dbReference type="Proteomes" id="UP001597373">
    <property type="component" value="Unassembled WGS sequence"/>
</dbReference>
<dbReference type="InterPro" id="IPR044855">
    <property type="entry name" value="CoA-Trfase_III_dom3_sf"/>
</dbReference>
<dbReference type="SUPFAM" id="SSF89796">
    <property type="entry name" value="CoA-transferase family III (CaiB/BaiF)"/>
    <property type="match status" value="1"/>
</dbReference>
<evidence type="ECO:0000256" key="1">
    <source>
        <dbReference type="SAM" id="MobiDB-lite"/>
    </source>
</evidence>
<sequence length="63" mass="7152">MPVRALCAAIGRPDLLTDPRFADPDSRMANDRELQEELTKTFKTKTALEREPSLRRQACPPAR</sequence>
<protein>
    <submittedName>
        <fullName evidence="2">CoA transferase</fullName>
    </submittedName>
</protein>
<proteinExistence type="predicted"/>
<keyword evidence="2" id="KW-0808">Transferase</keyword>
<dbReference type="InterPro" id="IPR003673">
    <property type="entry name" value="CoA-Trfase_fam_III"/>
</dbReference>
<name>A0ABW5DFR5_9HYPH</name>
<evidence type="ECO:0000313" key="2">
    <source>
        <dbReference type="EMBL" id="MFD2259948.1"/>
    </source>
</evidence>
<feature type="compositionally biased region" description="Basic and acidic residues" evidence="1">
    <location>
        <begin position="44"/>
        <end position="54"/>
    </location>
</feature>
<feature type="region of interest" description="Disordered" evidence="1">
    <location>
        <begin position="44"/>
        <end position="63"/>
    </location>
</feature>
<gene>
    <name evidence="2" type="ORF">ACFSMZ_09245</name>
</gene>
<reference evidence="3" key="1">
    <citation type="journal article" date="2019" name="Int. J. Syst. Evol. Microbiol.">
        <title>The Global Catalogue of Microorganisms (GCM) 10K type strain sequencing project: providing services to taxonomists for standard genome sequencing and annotation.</title>
        <authorList>
            <consortium name="The Broad Institute Genomics Platform"/>
            <consortium name="The Broad Institute Genome Sequencing Center for Infectious Disease"/>
            <person name="Wu L."/>
            <person name="Ma J."/>
        </authorList>
    </citation>
    <scope>NUCLEOTIDE SEQUENCE [LARGE SCALE GENOMIC DNA]</scope>
    <source>
        <strain evidence="3">KCTC 23707</strain>
    </source>
</reference>